<evidence type="ECO:0000256" key="1">
    <source>
        <dbReference type="SAM" id="MobiDB-lite"/>
    </source>
</evidence>
<feature type="region of interest" description="Disordered" evidence="1">
    <location>
        <begin position="69"/>
        <end position="88"/>
    </location>
</feature>
<gene>
    <name evidence="2" type="ORF">E6H03_05425</name>
</gene>
<comment type="caution">
    <text evidence="2">The sequence shown here is derived from an EMBL/GenBank/DDBJ whole genome shotgun (WGS) entry which is preliminary data.</text>
</comment>
<reference evidence="2 3" key="1">
    <citation type="journal article" date="2019" name="Nat. Microbiol.">
        <title>Mediterranean grassland soil C-N compound turnover is dependent on rainfall and depth, and is mediated by genomically divergent microorganisms.</title>
        <authorList>
            <person name="Diamond S."/>
            <person name="Andeer P.F."/>
            <person name="Li Z."/>
            <person name="Crits-Christoph A."/>
            <person name="Burstein D."/>
            <person name="Anantharaman K."/>
            <person name="Lane K.R."/>
            <person name="Thomas B.C."/>
            <person name="Pan C."/>
            <person name="Northen T.R."/>
            <person name="Banfield J.F."/>
        </authorList>
    </citation>
    <scope>NUCLEOTIDE SEQUENCE [LARGE SCALE GENOMIC DNA]</scope>
    <source>
        <strain evidence="2">NP_6</strain>
    </source>
</reference>
<evidence type="ECO:0000313" key="2">
    <source>
        <dbReference type="EMBL" id="TMI82506.1"/>
    </source>
</evidence>
<sequence>MRPNDDGTKGGGRRTGAGERPQTGRPRRTAIDIRALLANREFIKVTAYVLPRRTKIQVLEMMERLRRQRMHRESAPAPGGARPLPEMSGGELVREINWRIGTLPPEDAEAVARYIRHLTRWRAARRKARAGPEAPG</sequence>
<feature type="region of interest" description="Disordered" evidence="1">
    <location>
        <begin position="1"/>
        <end position="28"/>
    </location>
</feature>
<protein>
    <submittedName>
        <fullName evidence="2">Uncharacterized protein</fullName>
    </submittedName>
</protein>
<dbReference type="EMBL" id="VBAN01000158">
    <property type="protein sequence ID" value="TMI82506.1"/>
    <property type="molecule type" value="Genomic_DNA"/>
</dbReference>
<dbReference type="Proteomes" id="UP000318093">
    <property type="component" value="Unassembled WGS sequence"/>
</dbReference>
<organism evidence="2 3">
    <name type="scientific">Candidatus Segetimicrobium genomatis</name>
    <dbReference type="NCBI Taxonomy" id="2569760"/>
    <lineage>
        <taxon>Bacteria</taxon>
        <taxon>Bacillati</taxon>
        <taxon>Candidatus Sysuimicrobiota</taxon>
        <taxon>Candidatus Sysuimicrobiia</taxon>
        <taxon>Candidatus Sysuimicrobiales</taxon>
        <taxon>Candidatus Segetimicrobiaceae</taxon>
        <taxon>Candidatus Segetimicrobium</taxon>
    </lineage>
</organism>
<accession>A0A537JHC1</accession>
<name>A0A537JHC1_9BACT</name>
<dbReference type="AlphaFoldDB" id="A0A537JHC1"/>
<evidence type="ECO:0000313" key="3">
    <source>
        <dbReference type="Proteomes" id="UP000318093"/>
    </source>
</evidence>
<proteinExistence type="predicted"/>